<comment type="caution">
    <text evidence="2">The sequence shown here is derived from an EMBL/GenBank/DDBJ whole genome shotgun (WGS) entry which is preliminary data.</text>
</comment>
<dbReference type="GO" id="GO:0016491">
    <property type="term" value="F:oxidoreductase activity"/>
    <property type="evidence" value="ECO:0007669"/>
    <property type="project" value="InterPro"/>
</dbReference>
<gene>
    <name evidence="2" type="ORF">F0L68_36925</name>
</gene>
<dbReference type="SUPFAM" id="SSF54909">
    <property type="entry name" value="Dimeric alpha+beta barrel"/>
    <property type="match status" value="1"/>
</dbReference>
<evidence type="ECO:0000313" key="2">
    <source>
        <dbReference type="EMBL" id="KAA2252135.1"/>
    </source>
</evidence>
<reference evidence="2 3" key="2">
    <citation type="submission" date="2019-09" db="EMBL/GenBank/DDBJ databases">
        <authorList>
            <person name="Jin C."/>
        </authorList>
    </citation>
    <scope>NUCLEOTIDE SEQUENCE [LARGE SCALE GENOMIC DNA]</scope>
    <source>
        <strain evidence="2 3">AN110305</strain>
    </source>
</reference>
<evidence type="ECO:0000259" key="1">
    <source>
        <dbReference type="Pfam" id="PF07110"/>
    </source>
</evidence>
<reference evidence="2 3" key="1">
    <citation type="submission" date="2019-09" db="EMBL/GenBank/DDBJ databases">
        <title>Goodfellowia gen. nov., a new genus of the Pseudonocardineae related to Actinoalloteichus, containing Goodfellowia coeruleoviolacea gen. nov., comb. nov. gen. nov., comb. nov.</title>
        <authorList>
            <person name="Labeda D."/>
        </authorList>
    </citation>
    <scope>NUCLEOTIDE SEQUENCE [LARGE SCALE GENOMIC DNA]</scope>
    <source>
        <strain evidence="2 3">AN110305</strain>
    </source>
</reference>
<dbReference type="AlphaFoldDB" id="A0A5B2WL73"/>
<keyword evidence="3" id="KW-1185">Reference proteome</keyword>
<evidence type="ECO:0000313" key="3">
    <source>
        <dbReference type="Proteomes" id="UP000323454"/>
    </source>
</evidence>
<dbReference type="Gene3D" id="3.30.70.100">
    <property type="match status" value="1"/>
</dbReference>
<organism evidence="2 3">
    <name type="scientific">Solihabitans fulvus</name>
    <dbReference type="NCBI Taxonomy" id="1892852"/>
    <lineage>
        <taxon>Bacteria</taxon>
        <taxon>Bacillati</taxon>
        <taxon>Actinomycetota</taxon>
        <taxon>Actinomycetes</taxon>
        <taxon>Pseudonocardiales</taxon>
        <taxon>Pseudonocardiaceae</taxon>
        <taxon>Solihabitans</taxon>
    </lineage>
</organism>
<dbReference type="InterPro" id="IPR009799">
    <property type="entry name" value="EthD_dom"/>
</dbReference>
<dbReference type="InterPro" id="IPR011008">
    <property type="entry name" value="Dimeric_a/b-barrel"/>
</dbReference>
<dbReference type="NCBIfam" id="TIGR02118">
    <property type="entry name" value="EthD family reductase"/>
    <property type="match status" value="1"/>
</dbReference>
<dbReference type="RefSeq" id="WP_149854551.1">
    <property type="nucleotide sequence ID" value="NZ_VUOB01000077.1"/>
</dbReference>
<dbReference type="OrthoDB" id="5294870at2"/>
<protein>
    <submittedName>
        <fullName evidence="2">EthD family reductase</fullName>
    </submittedName>
</protein>
<accession>A0A5B2WL73</accession>
<feature type="domain" description="EthD" evidence="1">
    <location>
        <begin position="11"/>
        <end position="83"/>
    </location>
</feature>
<sequence length="107" mass="11885">MIKYTALYKKPANSEEFDEKYFSSHLPLVAKTPGLLRAEVAKVQRVFVPGFLGDHEPYLVADMYFESKDAMKTAFGSPEWQAAGANLTEIGGMELVAMFSSEVIDSQ</sequence>
<dbReference type="EMBL" id="VUOB01000077">
    <property type="protein sequence ID" value="KAA2252135.1"/>
    <property type="molecule type" value="Genomic_DNA"/>
</dbReference>
<dbReference type="Pfam" id="PF07110">
    <property type="entry name" value="EthD"/>
    <property type="match status" value="1"/>
</dbReference>
<dbReference type="Proteomes" id="UP000323454">
    <property type="component" value="Unassembled WGS sequence"/>
</dbReference>
<name>A0A5B2WL73_9PSEU</name>
<proteinExistence type="predicted"/>